<keyword evidence="1" id="KW-0732">Signal</keyword>
<dbReference type="AlphaFoldDB" id="C0PUZ6"/>
<feature type="chain" id="PRO_5002900249" evidence="1">
    <location>
        <begin position="25"/>
        <end position="92"/>
    </location>
</feature>
<accession>C0PUZ6</accession>
<dbReference type="OrthoDB" id="7835804at2759"/>
<feature type="non-terminal residue" evidence="2">
    <location>
        <position position="1"/>
    </location>
</feature>
<evidence type="ECO:0000313" key="2">
    <source>
        <dbReference type="EMBL" id="ACN63474.1"/>
    </source>
</evidence>
<reference evidence="2" key="1">
    <citation type="submission" date="2009-03" db="EMBL/GenBank/DDBJ databases">
        <authorList>
            <person name="Carlson J."/>
            <person name="Booth B."/>
            <person name="Frise E."/>
            <person name="Sandler J."/>
            <person name="Wan K."/>
            <person name="Yu C."/>
            <person name="Celniker S."/>
        </authorList>
    </citation>
    <scope>NUCLEOTIDE SEQUENCE</scope>
</reference>
<protein>
    <submittedName>
        <fullName evidence="2">MIP06907p</fullName>
    </submittedName>
</protein>
<evidence type="ECO:0000256" key="1">
    <source>
        <dbReference type="SAM" id="SignalP"/>
    </source>
</evidence>
<feature type="signal peptide" evidence="1">
    <location>
        <begin position="1"/>
        <end position="24"/>
    </location>
</feature>
<sequence>STCTPCTVQKMKLLWLLLVGVVAGQPCDKLCPINNNFGCVSKDNKCFYTVRNPCILKAINCYRKSKNLSVLKPILRSKCTNKEVPVCENINK</sequence>
<dbReference type="VEuPathDB" id="VectorBase:FBgn0262358"/>
<name>C0PUZ6_DROME</name>
<dbReference type="Bgee" id="FBgn0262358">
    <property type="expression patterns" value="Expressed in spermatid in male reproductive gland and 26 other cell types or tissues"/>
</dbReference>
<dbReference type="ExpressionAtlas" id="C0PUZ6">
    <property type="expression patterns" value="baseline"/>
</dbReference>
<dbReference type="HOGENOM" id="CLU_2560677_0_0_1"/>
<dbReference type="EMBL" id="BT072852">
    <property type="protein sequence ID" value="ACN63474.1"/>
    <property type="molecule type" value="mRNA"/>
</dbReference>
<proteinExistence type="evidence at transcript level"/>
<organism evidence="2">
    <name type="scientific">Drosophila melanogaster</name>
    <name type="common">Fruit fly</name>
    <dbReference type="NCBI Taxonomy" id="7227"/>
    <lineage>
        <taxon>Eukaryota</taxon>
        <taxon>Metazoa</taxon>
        <taxon>Ecdysozoa</taxon>
        <taxon>Arthropoda</taxon>
        <taxon>Hexapoda</taxon>
        <taxon>Insecta</taxon>
        <taxon>Pterygota</taxon>
        <taxon>Neoptera</taxon>
        <taxon>Endopterygota</taxon>
        <taxon>Diptera</taxon>
        <taxon>Brachycera</taxon>
        <taxon>Muscomorpha</taxon>
        <taxon>Ephydroidea</taxon>
        <taxon>Drosophilidae</taxon>
        <taxon>Drosophila</taxon>
        <taxon>Sophophora</taxon>
    </lineage>
</organism>